<sequence>MAPITAVRGDHTKWQCMTTVNGQCCEVNDMFEFGQDDRVRTIRVPIRACPKCKLVRGILTLALRENWDIIGHLKNYTALGEEIWKYRVPYDVDEPGPIVDRTVAEFTDGDFVYEEGADGSTTSGS</sequence>
<reference evidence="1" key="1">
    <citation type="submission" date="2021-04" db="EMBL/GenBank/DDBJ databases">
        <title>First draft genome resource for Brassicaceae pathogens Fusarium oxysporum f. sp. raphani and Fusarium oxysporum f. sp. rapae.</title>
        <authorList>
            <person name="Asai S."/>
        </authorList>
    </citation>
    <scope>NUCLEOTIDE SEQUENCE</scope>
    <source>
        <strain evidence="1">Tf1208</strain>
    </source>
</reference>
<dbReference type="AlphaFoldDB" id="A0A8J5PKF9"/>
<name>A0A8J5PKF9_FUSOX</name>
<protein>
    <submittedName>
        <fullName evidence="1">Uncharacterized protein</fullName>
    </submittedName>
</protein>
<evidence type="ECO:0000313" key="1">
    <source>
        <dbReference type="EMBL" id="KAG7420789.1"/>
    </source>
</evidence>
<dbReference type="Proteomes" id="UP000694050">
    <property type="component" value="Unassembled WGS sequence"/>
</dbReference>
<dbReference type="EMBL" id="JAELUQ010000001">
    <property type="protein sequence ID" value="KAG7420789.1"/>
    <property type="molecule type" value="Genomic_DNA"/>
</dbReference>
<organism evidence="1 2">
    <name type="scientific">Fusarium oxysporum f. sp. rapae</name>
    <dbReference type="NCBI Taxonomy" id="485398"/>
    <lineage>
        <taxon>Eukaryota</taxon>
        <taxon>Fungi</taxon>
        <taxon>Dikarya</taxon>
        <taxon>Ascomycota</taxon>
        <taxon>Pezizomycotina</taxon>
        <taxon>Sordariomycetes</taxon>
        <taxon>Hypocreomycetidae</taxon>
        <taxon>Hypocreales</taxon>
        <taxon>Nectriaceae</taxon>
        <taxon>Fusarium</taxon>
        <taxon>Fusarium oxysporum species complex</taxon>
    </lineage>
</organism>
<comment type="caution">
    <text evidence="1">The sequence shown here is derived from an EMBL/GenBank/DDBJ whole genome shotgun (WGS) entry which is preliminary data.</text>
</comment>
<proteinExistence type="predicted"/>
<gene>
    <name evidence="1" type="ORF">Forpe1208_v000195</name>
</gene>
<evidence type="ECO:0000313" key="2">
    <source>
        <dbReference type="Proteomes" id="UP000694050"/>
    </source>
</evidence>
<accession>A0A8J5PKF9</accession>